<dbReference type="Pfam" id="PF02353">
    <property type="entry name" value="CMAS"/>
    <property type="match status" value="1"/>
</dbReference>
<keyword evidence="1" id="KW-0808">Transferase</keyword>
<proteinExistence type="predicted"/>
<keyword evidence="1" id="KW-0489">Methyltransferase</keyword>
<dbReference type="Proteomes" id="UP000254387">
    <property type="component" value="Unassembled WGS sequence"/>
</dbReference>
<name>A0A378BAR8_KLEPN</name>
<gene>
    <name evidence="1" type="ORF">NCTC5053_04020</name>
</gene>
<organism evidence="1 2">
    <name type="scientific">Klebsiella pneumoniae</name>
    <dbReference type="NCBI Taxonomy" id="573"/>
    <lineage>
        <taxon>Bacteria</taxon>
        <taxon>Pseudomonadati</taxon>
        <taxon>Pseudomonadota</taxon>
        <taxon>Gammaproteobacteria</taxon>
        <taxon>Enterobacterales</taxon>
        <taxon>Enterobacteriaceae</taxon>
        <taxon>Klebsiella/Raoultella group</taxon>
        <taxon>Klebsiella</taxon>
        <taxon>Klebsiella pneumoniae complex</taxon>
    </lineage>
</organism>
<dbReference type="InterPro" id="IPR029063">
    <property type="entry name" value="SAM-dependent_MTases_sf"/>
</dbReference>
<protein>
    <submittedName>
        <fullName evidence="1">S-adenosyl-L-methionine dependent methyltransferase</fullName>
    </submittedName>
</protein>
<accession>A0A378BAR8</accession>
<dbReference type="PANTHER" id="PTHR43667:SF2">
    <property type="entry name" value="FATTY ACID C-METHYL TRANSFERASE"/>
    <property type="match status" value="1"/>
</dbReference>
<dbReference type="AlphaFoldDB" id="A0A378BAR8"/>
<evidence type="ECO:0000313" key="2">
    <source>
        <dbReference type="Proteomes" id="UP000254387"/>
    </source>
</evidence>
<dbReference type="Gene3D" id="3.40.50.150">
    <property type="entry name" value="Vaccinia Virus protein VP39"/>
    <property type="match status" value="1"/>
</dbReference>
<dbReference type="EMBL" id="UGMN01000004">
    <property type="protein sequence ID" value="STV31792.1"/>
    <property type="molecule type" value="Genomic_DNA"/>
</dbReference>
<dbReference type="SUPFAM" id="SSF53335">
    <property type="entry name" value="S-adenosyl-L-methionine-dependent methyltransferases"/>
    <property type="match status" value="1"/>
</dbReference>
<dbReference type="GO" id="GO:0032259">
    <property type="term" value="P:methylation"/>
    <property type="evidence" value="ECO:0007669"/>
    <property type="project" value="UniProtKB-KW"/>
</dbReference>
<evidence type="ECO:0000313" key="1">
    <source>
        <dbReference type="EMBL" id="STV31792.1"/>
    </source>
</evidence>
<dbReference type="InterPro" id="IPR050723">
    <property type="entry name" value="CFA/CMAS"/>
</dbReference>
<dbReference type="GO" id="GO:0008168">
    <property type="term" value="F:methyltransferase activity"/>
    <property type="evidence" value="ECO:0007669"/>
    <property type="project" value="UniProtKB-KW"/>
</dbReference>
<reference evidence="1 2" key="1">
    <citation type="submission" date="2018-06" db="EMBL/GenBank/DDBJ databases">
        <authorList>
            <consortium name="Pathogen Informatics"/>
            <person name="Doyle S."/>
        </authorList>
    </citation>
    <scope>NUCLEOTIDE SEQUENCE [LARGE SCALE GENOMIC DNA]</scope>
    <source>
        <strain evidence="1 2">NCTC5053</strain>
    </source>
</reference>
<sequence length="79" mass="8996">MALQAITIQDQRYRDYSKSVDFIQRYIFPGGFLPSITAMSELMTRHTDFVVRNLFDMGPGLRPHPGPLAAAFYPRLAGY</sequence>
<dbReference type="PANTHER" id="PTHR43667">
    <property type="entry name" value="CYCLOPROPANE-FATTY-ACYL-PHOSPHOLIPID SYNTHASE"/>
    <property type="match status" value="1"/>
</dbReference>